<dbReference type="EMBL" id="LGTC01000001">
    <property type="protein sequence ID" value="KNY24986.1"/>
    <property type="molecule type" value="Genomic_DNA"/>
</dbReference>
<keyword evidence="2" id="KW-1185">Reference proteome</keyword>
<reference evidence="2" key="1">
    <citation type="submission" date="2015-07" db="EMBL/GenBank/DDBJ databases">
        <title>Near-Complete Genome Sequence of the Cellulolytic Bacterium Bacteroides (Pseudobacteroides) cellulosolvens ATCC 35603.</title>
        <authorList>
            <person name="Dassa B."/>
            <person name="Utturkar S.M."/>
            <person name="Klingeman D.M."/>
            <person name="Hurt R.A."/>
            <person name="Keller M."/>
            <person name="Xu J."/>
            <person name="Reddy Y.H.K."/>
            <person name="Borovok I."/>
            <person name="Grinberg I.R."/>
            <person name="Lamed R."/>
            <person name="Zhivin O."/>
            <person name="Bayer E.A."/>
            <person name="Brown S.D."/>
        </authorList>
    </citation>
    <scope>NUCLEOTIDE SEQUENCE [LARGE SCALE GENOMIC DNA]</scope>
    <source>
        <strain evidence="2">DSM 2933</strain>
    </source>
</reference>
<evidence type="ECO:0000313" key="2">
    <source>
        <dbReference type="Proteomes" id="UP000036923"/>
    </source>
</evidence>
<dbReference type="Proteomes" id="UP000036923">
    <property type="component" value="Unassembled WGS sequence"/>
</dbReference>
<sequence length="49" mass="5867">MENNFKNFINFIEASHEVFSTYLNKSTITSKLNDIYIDNFEKNKEENCE</sequence>
<accession>A0A0L6JGJ1</accession>
<dbReference type="AlphaFoldDB" id="A0A0L6JGJ1"/>
<comment type="caution">
    <text evidence="1">The sequence shown here is derived from an EMBL/GenBank/DDBJ whole genome shotgun (WGS) entry which is preliminary data.</text>
</comment>
<gene>
    <name evidence="1" type="ORF">Bccel_0243</name>
</gene>
<evidence type="ECO:0000313" key="1">
    <source>
        <dbReference type="EMBL" id="KNY24986.1"/>
    </source>
</evidence>
<dbReference type="STRING" id="398512.Bccel_0243"/>
<organism evidence="1 2">
    <name type="scientific">Pseudobacteroides cellulosolvens ATCC 35603 = DSM 2933</name>
    <dbReference type="NCBI Taxonomy" id="398512"/>
    <lineage>
        <taxon>Bacteria</taxon>
        <taxon>Bacillati</taxon>
        <taxon>Bacillota</taxon>
        <taxon>Clostridia</taxon>
        <taxon>Eubacteriales</taxon>
        <taxon>Oscillospiraceae</taxon>
        <taxon>Pseudobacteroides</taxon>
    </lineage>
</organism>
<name>A0A0L6JGJ1_9FIRM</name>
<protein>
    <submittedName>
        <fullName evidence="1">Uncharacterized protein</fullName>
    </submittedName>
</protein>
<proteinExistence type="predicted"/>
<dbReference type="RefSeq" id="WP_154673451.1">
    <property type="nucleotide sequence ID" value="NZ_JQKC01000009.1"/>
</dbReference>